<name>B0T620_CAUSK</name>
<reference evidence="1" key="1">
    <citation type="submission" date="2008-01" db="EMBL/GenBank/DDBJ databases">
        <title>Complete sequence of chromosome of Caulobacter sp. K31.</title>
        <authorList>
            <consortium name="US DOE Joint Genome Institute"/>
            <person name="Copeland A."/>
            <person name="Lucas S."/>
            <person name="Lapidus A."/>
            <person name="Barry K."/>
            <person name="Glavina del Rio T."/>
            <person name="Dalin E."/>
            <person name="Tice H."/>
            <person name="Pitluck S."/>
            <person name="Bruce D."/>
            <person name="Goodwin L."/>
            <person name="Thompson L.S."/>
            <person name="Brettin T."/>
            <person name="Detter J.C."/>
            <person name="Han C."/>
            <person name="Schmutz J."/>
            <person name="Larimer F."/>
            <person name="Land M."/>
            <person name="Hauser L."/>
            <person name="Kyrpides N."/>
            <person name="Kim E."/>
            <person name="Stephens C."/>
            <person name="Richardson P."/>
        </authorList>
    </citation>
    <scope>NUCLEOTIDE SEQUENCE [LARGE SCALE GENOMIC DNA]</scope>
    <source>
        <strain evidence="1">K31</strain>
    </source>
</reference>
<accession>B0T620</accession>
<organism evidence="1">
    <name type="scientific">Caulobacter sp. (strain K31)</name>
    <dbReference type="NCBI Taxonomy" id="366602"/>
    <lineage>
        <taxon>Bacteria</taxon>
        <taxon>Pseudomonadati</taxon>
        <taxon>Pseudomonadota</taxon>
        <taxon>Alphaproteobacteria</taxon>
        <taxon>Caulobacterales</taxon>
        <taxon>Caulobacteraceae</taxon>
        <taxon>Caulobacter</taxon>
    </lineage>
</organism>
<dbReference type="OrthoDB" id="1495368at2"/>
<dbReference type="AlphaFoldDB" id="B0T620"/>
<evidence type="ECO:0008006" key="2">
    <source>
        <dbReference type="Google" id="ProtNLM"/>
    </source>
</evidence>
<dbReference type="EMBL" id="CP000927">
    <property type="protein sequence ID" value="ABZ72601.1"/>
    <property type="molecule type" value="Genomic_DNA"/>
</dbReference>
<dbReference type="eggNOG" id="ENOG5031KQV">
    <property type="taxonomic scope" value="Bacteria"/>
</dbReference>
<protein>
    <recommendedName>
        <fullName evidence="2">DUF3768 domain-containing protein</fullName>
    </recommendedName>
</protein>
<dbReference type="Pfam" id="PF12599">
    <property type="entry name" value="DUF3768"/>
    <property type="match status" value="1"/>
</dbReference>
<dbReference type="HOGENOM" id="CLU_125485_0_0_5"/>
<proteinExistence type="predicted"/>
<dbReference type="InterPro" id="IPR022243">
    <property type="entry name" value="DUF3768"/>
</dbReference>
<sequence length="113" mass="12902">MTTIDASPVRELNDRFRMEVDHTLGRWVITSALNAKGPLFVQRACRAVQTFTAFGPENDPFGEHDCATLTLDNEAIIWKIDTYLDAEMKYAADHPEDPKRSYRVMTVMLSSDY</sequence>
<dbReference type="KEGG" id="cak:Caul_3474"/>
<evidence type="ECO:0000313" key="1">
    <source>
        <dbReference type="EMBL" id="ABZ72601.1"/>
    </source>
</evidence>
<gene>
    <name evidence="1" type="ordered locus">Caul_3474</name>
</gene>